<name>A0A1J8QAL4_9AGAM</name>
<evidence type="ECO:0000313" key="3">
    <source>
        <dbReference type="Proteomes" id="UP000183567"/>
    </source>
</evidence>
<keyword evidence="3" id="KW-1185">Reference proteome</keyword>
<dbReference type="AlphaFoldDB" id="A0A1J8QAL4"/>
<feature type="transmembrane region" description="Helical" evidence="1">
    <location>
        <begin position="36"/>
        <end position="61"/>
    </location>
</feature>
<comment type="caution">
    <text evidence="2">The sequence shown here is derived from an EMBL/GenBank/DDBJ whole genome shotgun (WGS) entry which is preliminary data.</text>
</comment>
<evidence type="ECO:0000313" key="2">
    <source>
        <dbReference type="EMBL" id="OJA10336.1"/>
    </source>
</evidence>
<dbReference type="EMBL" id="LVVM01005525">
    <property type="protein sequence ID" value="OJA10336.1"/>
    <property type="molecule type" value="Genomic_DNA"/>
</dbReference>
<sequence>MAYLLRQFTVDLIIDGELLVIDILVSTSLLPSFSSFIAALPFNLDLFTGSLIFMLTLFLALPRPFLDPGKSPTPELSEWFGIYHAWGGDQIVEYENDTDVSDRASGIKSAKLLMVPRTSATHQ</sequence>
<keyword evidence="1" id="KW-0812">Transmembrane</keyword>
<reference evidence="2 3" key="1">
    <citation type="submission" date="2016-03" db="EMBL/GenBank/DDBJ databases">
        <title>Comparative genomics of the ectomycorrhizal sister species Rhizopogon vinicolor and Rhizopogon vesiculosus (Basidiomycota: Boletales) reveals a divergence of the mating type B locus.</title>
        <authorList>
            <person name="Mujic A.B."/>
            <person name="Kuo A."/>
            <person name="Tritt A."/>
            <person name="Lipzen A."/>
            <person name="Chen C."/>
            <person name="Johnson J."/>
            <person name="Sharma A."/>
            <person name="Barry K."/>
            <person name="Grigoriev I.V."/>
            <person name="Spatafora J.W."/>
        </authorList>
    </citation>
    <scope>NUCLEOTIDE SEQUENCE [LARGE SCALE GENOMIC DNA]</scope>
    <source>
        <strain evidence="2 3">AM-OR11-056</strain>
    </source>
</reference>
<dbReference type="OrthoDB" id="10500469at2759"/>
<accession>A0A1J8QAL4</accession>
<keyword evidence="1" id="KW-0472">Membrane</keyword>
<dbReference type="Proteomes" id="UP000183567">
    <property type="component" value="Unassembled WGS sequence"/>
</dbReference>
<organism evidence="2 3">
    <name type="scientific">Rhizopogon vesiculosus</name>
    <dbReference type="NCBI Taxonomy" id="180088"/>
    <lineage>
        <taxon>Eukaryota</taxon>
        <taxon>Fungi</taxon>
        <taxon>Dikarya</taxon>
        <taxon>Basidiomycota</taxon>
        <taxon>Agaricomycotina</taxon>
        <taxon>Agaricomycetes</taxon>
        <taxon>Agaricomycetidae</taxon>
        <taxon>Boletales</taxon>
        <taxon>Suillineae</taxon>
        <taxon>Rhizopogonaceae</taxon>
        <taxon>Rhizopogon</taxon>
    </lineage>
</organism>
<keyword evidence="1" id="KW-1133">Transmembrane helix</keyword>
<proteinExistence type="predicted"/>
<gene>
    <name evidence="2" type="ORF">AZE42_07343</name>
</gene>
<protein>
    <submittedName>
        <fullName evidence="2">Uncharacterized protein</fullName>
    </submittedName>
</protein>
<evidence type="ECO:0000256" key="1">
    <source>
        <dbReference type="SAM" id="Phobius"/>
    </source>
</evidence>